<dbReference type="EMBL" id="GIFC01009730">
    <property type="protein sequence ID" value="MXU91813.1"/>
    <property type="molecule type" value="Transcribed_RNA"/>
</dbReference>
<evidence type="ECO:0000256" key="1">
    <source>
        <dbReference type="SAM" id="SignalP"/>
    </source>
</evidence>
<reference evidence="2" key="1">
    <citation type="submission" date="2019-12" db="EMBL/GenBank/DDBJ databases">
        <title>An insight into the sialome of adult female Ixodes ricinus ticks feeding for 6 days.</title>
        <authorList>
            <person name="Perner J."/>
            <person name="Ribeiro J.M.C."/>
        </authorList>
    </citation>
    <scope>NUCLEOTIDE SEQUENCE</scope>
    <source>
        <strain evidence="2">Semi-engorged</strain>
        <tissue evidence="2">Salivary glands</tissue>
    </source>
</reference>
<feature type="signal peptide" evidence="1">
    <location>
        <begin position="1"/>
        <end position="27"/>
    </location>
</feature>
<name>A0A6B0UQ38_IXORI</name>
<protein>
    <submittedName>
        <fullName evidence="2">Putative secreted protein</fullName>
    </submittedName>
</protein>
<accession>A0A6B0UQ38</accession>
<feature type="chain" id="PRO_5025579578" evidence="1">
    <location>
        <begin position="28"/>
        <end position="126"/>
    </location>
</feature>
<organism evidence="2">
    <name type="scientific">Ixodes ricinus</name>
    <name type="common">Common tick</name>
    <name type="synonym">Acarus ricinus</name>
    <dbReference type="NCBI Taxonomy" id="34613"/>
    <lineage>
        <taxon>Eukaryota</taxon>
        <taxon>Metazoa</taxon>
        <taxon>Ecdysozoa</taxon>
        <taxon>Arthropoda</taxon>
        <taxon>Chelicerata</taxon>
        <taxon>Arachnida</taxon>
        <taxon>Acari</taxon>
        <taxon>Parasitiformes</taxon>
        <taxon>Ixodida</taxon>
        <taxon>Ixodoidea</taxon>
        <taxon>Ixodidae</taxon>
        <taxon>Ixodinae</taxon>
        <taxon>Ixodes</taxon>
    </lineage>
</organism>
<evidence type="ECO:0000313" key="2">
    <source>
        <dbReference type="EMBL" id="MXU91813.1"/>
    </source>
</evidence>
<keyword evidence="1" id="KW-0732">Signal</keyword>
<sequence length="126" mass="12905">MPAKWWGPPATPAWLLFTAYPAPPLLARAGIGATEATGGGATGGWDPRGATGVSDGIALGSEGPSRLCGSSVGAWLGSCFSFLTRGSDSESELSEELLVEEELELSLSEELELLALSRLGPPTTST</sequence>
<dbReference type="AlphaFoldDB" id="A0A6B0UQ38"/>
<proteinExistence type="predicted"/>